<feature type="compositionally biased region" description="Polar residues" evidence="2">
    <location>
        <begin position="115"/>
        <end position="134"/>
    </location>
</feature>
<dbReference type="OrthoDB" id="79452at2759"/>
<dbReference type="Proteomes" id="UP000243876">
    <property type="component" value="Unassembled WGS sequence"/>
</dbReference>
<keyword evidence="5" id="KW-1185">Reference proteome</keyword>
<feature type="compositionally biased region" description="Low complexity" evidence="2">
    <location>
        <begin position="226"/>
        <end position="244"/>
    </location>
</feature>
<feature type="compositionally biased region" description="Low complexity" evidence="2">
    <location>
        <begin position="1"/>
        <end position="12"/>
    </location>
</feature>
<dbReference type="EMBL" id="CENE01000015">
    <property type="protein sequence ID" value="CEQ41510.1"/>
    <property type="molecule type" value="Genomic_DNA"/>
</dbReference>
<reference evidence="5" key="1">
    <citation type="submission" date="2015-02" db="EMBL/GenBank/DDBJ databases">
        <authorList>
            <person name="Gon?alves P."/>
        </authorList>
    </citation>
    <scope>NUCLEOTIDE SEQUENCE [LARGE SCALE GENOMIC DNA]</scope>
</reference>
<feature type="region of interest" description="Disordered" evidence="2">
    <location>
        <begin position="617"/>
        <end position="662"/>
    </location>
</feature>
<gene>
    <name evidence="4" type="primary">SPOSA6832_03229</name>
</gene>
<evidence type="ECO:0000313" key="4">
    <source>
        <dbReference type="EMBL" id="CEQ41510.1"/>
    </source>
</evidence>
<feature type="region of interest" description="Disordered" evidence="2">
    <location>
        <begin position="1"/>
        <end position="283"/>
    </location>
</feature>
<dbReference type="InterPro" id="IPR050729">
    <property type="entry name" value="Rho-GAP"/>
</dbReference>
<dbReference type="GO" id="GO:0007165">
    <property type="term" value="P:signal transduction"/>
    <property type="evidence" value="ECO:0007669"/>
    <property type="project" value="InterPro"/>
</dbReference>
<evidence type="ECO:0000313" key="5">
    <source>
        <dbReference type="Proteomes" id="UP000243876"/>
    </source>
</evidence>
<dbReference type="SUPFAM" id="SSF48350">
    <property type="entry name" value="GTPase activation domain, GAP"/>
    <property type="match status" value="1"/>
</dbReference>
<feature type="compositionally biased region" description="Low complexity" evidence="2">
    <location>
        <begin position="171"/>
        <end position="218"/>
    </location>
</feature>
<dbReference type="GO" id="GO:0005096">
    <property type="term" value="F:GTPase activator activity"/>
    <property type="evidence" value="ECO:0007669"/>
    <property type="project" value="UniProtKB-KW"/>
</dbReference>
<dbReference type="PANTHER" id="PTHR23176:SF134">
    <property type="entry name" value="RHO-TYPE GTPASE-ACTIVATING PROTEIN"/>
    <property type="match status" value="1"/>
</dbReference>
<dbReference type="PANTHER" id="PTHR23176">
    <property type="entry name" value="RHO/RAC/CDC GTPASE-ACTIVATING PROTEIN"/>
    <property type="match status" value="1"/>
</dbReference>
<dbReference type="InterPro" id="IPR008936">
    <property type="entry name" value="Rho_GTPase_activation_prot"/>
</dbReference>
<feature type="compositionally biased region" description="Low complexity" evidence="2">
    <location>
        <begin position="469"/>
        <end position="485"/>
    </location>
</feature>
<dbReference type="AlphaFoldDB" id="A0A0D6EPG7"/>
<proteinExistence type="predicted"/>
<accession>A0A0D6EPG7</accession>
<evidence type="ECO:0000256" key="2">
    <source>
        <dbReference type="SAM" id="MobiDB-lite"/>
    </source>
</evidence>
<organism evidence="4 5">
    <name type="scientific">Sporidiobolus salmonicolor</name>
    <name type="common">Yeast-like fungus</name>
    <name type="synonym">Sporobolomyces salmonicolor</name>
    <dbReference type="NCBI Taxonomy" id="5005"/>
    <lineage>
        <taxon>Eukaryota</taxon>
        <taxon>Fungi</taxon>
        <taxon>Dikarya</taxon>
        <taxon>Basidiomycota</taxon>
        <taxon>Pucciniomycotina</taxon>
        <taxon>Microbotryomycetes</taxon>
        <taxon>Sporidiobolales</taxon>
        <taxon>Sporidiobolaceae</taxon>
        <taxon>Sporobolomyces</taxon>
    </lineage>
</organism>
<feature type="compositionally biased region" description="Polar residues" evidence="2">
    <location>
        <begin position="637"/>
        <end position="648"/>
    </location>
</feature>
<feature type="compositionally biased region" description="Pro residues" evidence="2">
    <location>
        <begin position="651"/>
        <end position="662"/>
    </location>
</feature>
<dbReference type="Gene3D" id="1.10.555.10">
    <property type="entry name" value="Rho GTPase activation protein"/>
    <property type="match status" value="1"/>
</dbReference>
<dbReference type="Pfam" id="PF00620">
    <property type="entry name" value="RhoGAP"/>
    <property type="match status" value="1"/>
</dbReference>
<evidence type="ECO:0000259" key="3">
    <source>
        <dbReference type="PROSITE" id="PS50238"/>
    </source>
</evidence>
<name>A0A0D6EPG7_SPOSA</name>
<keyword evidence="1" id="KW-0343">GTPase activation</keyword>
<dbReference type="SUPFAM" id="SSF103657">
    <property type="entry name" value="BAR/IMD domain-like"/>
    <property type="match status" value="1"/>
</dbReference>
<feature type="compositionally biased region" description="Low complexity" evidence="2">
    <location>
        <begin position="48"/>
        <end position="60"/>
    </location>
</feature>
<dbReference type="Gene3D" id="1.20.1270.60">
    <property type="entry name" value="Arfaptin homology (AH) domain/BAR domain"/>
    <property type="match status" value="1"/>
</dbReference>
<dbReference type="InterPro" id="IPR001060">
    <property type="entry name" value="FCH_dom"/>
</dbReference>
<evidence type="ECO:0000256" key="1">
    <source>
        <dbReference type="ARBA" id="ARBA00022468"/>
    </source>
</evidence>
<dbReference type="Pfam" id="PF00611">
    <property type="entry name" value="FCH"/>
    <property type="match status" value="1"/>
</dbReference>
<dbReference type="GO" id="GO:0005737">
    <property type="term" value="C:cytoplasm"/>
    <property type="evidence" value="ECO:0007669"/>
    <property type="project" value="TreeGrafter"/>
</dbReference>
<dbReference type="SMART" id="SM00324">
    <property type="entry name" value="RhoGAP"/>
    <property type="match status" value="1"/>
</dbReference>
<feature type="region of interest" description="Disordered" evidence="2">
    <location>
        <begin position="467"/>
        <end position="516"/>
    </location>
</feature>
<feature type="compositionally biased region" description="Polar residues" evidence="2">
    <location>
        <begin position="87"/>
        <end position="104"/>
    </location>
</feature>
<protein>
    <submittedName>
        <fullName evidence="4">SPOSA6832_03229-mRNA-1:cds</fullName>
    </submittedName>
</protein>
<feature type="domain" description="Rho-GAP" evidence="3">
    <location>
        <begin position="667"/>
        <end position="880"/>
    </location>
</feature>
<dbReference type="InterPro" id="IPR027267">
    <property type="entry name" value="AH/BAR_dom_sf"/>
</dbReference>
<dbReference type="InterPro" id="IPR000198">
    <property type="entry name" value="RhoGAP_dom"/>
</dbReference>
<dbReference type="PROSITE" id="PS50238">
    <property type="entry name" value="RHOGAP"/>
    <property type="match status" value="1"/>
</dbReference>
<sequence>MSTPAPVSSAPDAPSPGPMQPRASFNSVGSDDSRRDDPSSALSRATNGLLSGAGAISGAGTTFPAPSGRSVSPREMDLHADEEEQELLSSPTRTRPYQSPSSYASYGPGAPPISTFAQNAAQYPLPSSRQQSFDTSSRSPPLPSTSAYADIPNLANPFPPPPTGRSGIPEPQSSSPRNYPSSASPEALYAPTSSAAAAAVDPSPSLSAESSYTSTDSPSAPPPPSSTSHDAPPLPPRESQAQSQPQPPTSQPAGTDFDRHGAGLGLGRISEGGTATGAGSPARLAGMEQRRASNATGAGSVASAEYAAGGAAGEQEDVVQGGFDEGVLKVLCDMDEASNFLKKRAQIEEEYARSMVKLARSSIESYGLSEGKAGTYVTSYLSLLRTHELLGDNRLKFAAQLADMSEELVTLGKEVEKNRKASKELGSRLERGLMEQETLVDKARTRFDAAAEELERLLLLKSGESITPSSVPHASSTSTSQSKGRSFGKAMSKLKGPKNAAQVAKQEEETRSRMGQSSDAYRAQVVGAQTVRQEYFNLQLPRILRTLKEGADEIDLGTQYHLSRYAYLFESLLVTDGLTISPVSIEDGPGVKAVVDAIDVREDFKTYMQQYSLNWQMSGQRGPRREGPPEDGFLTRPTLSPRASSQNLRPLVPPTPSGPPTRPTFGLDLGEQMARDGVEVPRVLEKCAEAIELHGLESMGIYRLSGTTSRVQRLKGALDRDLEGTDLLSEDNLSDINDIAAVLKLWFRELPEPLLTWELYHQFIDVSKIENDRLRHIRLHERVNELPDPNYATLKYLMGHLDKVAQHESHNQMSVSNLAIVFGPNLLGAPPPHLAHHFPVPASSSSSGANGTSTQGGSLADMQWQCKCIETILMHYREIFVE</sequence>
<feature type="non-terminal residue" evidence="4">
    <location>
        <position position="1"/>
    </location>
</feature>